<dbReference type="AlphaFoldDB" id="A0A7S2EAE1"/>
<gene>
    <name evidence="1" type="ORF">OSIN01602_LOCUS2604</name>
</gene>
<organism evidence="1">
    <name type="scientific">Trieres chinensis</name>
    <name type="common">Marine centric diatom</name>
    <name type="synonym">Odontella sinensis</name>
    <dbReference type="NCBI Taxonomy" id="1514140"/>
    <lineage>
        <taxon>Eukaryota</taxon>
        <taxon>Sar</taxon>
        <taxon>Stramenopiles</taxon>
        <taxon>Ochrophyta</taxon>
        <taxon>Bacillariophyta</taxon>
        <taxon>Mediophyceae</taxon>
        <taxon>Biddulphiophycidae</taxon>
        <taxon>Eupodiscales</taxon>
        <taxon>Parodontellaceae</taxon>
        <taxon>Trieres</taxon>
    </lineage>
</organism>
<sequence>MLADDHGGAVCSLGTFLEEGTRGDGPCRLAYAFVDAGPPPQPPSSSSPSGIVDGDVAYLGLPPGSDAAAASLAWFEAATLSLATARSADYVARSDRNTLMSMRHLLRHVDGLRPAPSPPGHDRRGIYGGAMVDRDGCGWDVPPCEGLIGRTFMDGEFYYLSSDLARYASSEQAGEIPKGGGIREDYIIGTRAASRPGPIRMMSLGGNRFWYSGDDLGTEAGWMTQWNEMEEVALIRGLAAPELVQRPKLWPGLLRDEGVAYIREAP</sequence>
<reference evidence="1" key="1">
    <citation type="submission" date="2021-01" db="EMBL/GenBank/DDBJ databases">
        <authorList>
            <person name="Corre E."/>
            <person name="Pelletier E."/>
            <person name="Niang G."/>
            <person name="Scheremetjew M."/>
            <person name="Finn R."/>
            <person name="Kale V."/>
            <person name="Holt S."/>
            <person name="Cochrane G."/>
            <person name="Meng A."/>
            <person name="Brown T."/>
            <person name="Cohen L."/>
        </authorList>
    </citation>
    <scope>NUCLEOTIDE SEQUENCE</scope>
    <source>
        <strain evidence="1">Grunow 1884</strain>
    </source>
</reference>
<evidence type="ECO:0008006" key="2">
    <source>
        <dbReference type="Google" id="ProtNLM"/>
    </source>
</evidence>
<evidence type="ECO:0000313" key="1">
    <source>
        <dbReference type="EMBL" id="CAD9323912.1"/>
    </source>
</evidence>
<protein>
    <recommendedName>
        <fullName evidence="2">Hexosyltransferase</fullName>
    </recommendedName>
</protein>
<proteinExistence type="predicted"/>
<name>A0A7S2EAE1_TRICV</name>
<accession>A0A7S2EAE1</accession>
<dbReference type="EMBL" id="HBGO01004657">
    <property type="protein sequence ID" value="CAD9323912.1"/>
    <property type="molecule type" value="Transcribed_RNA"/>
</dbReference>